<name>A0A6V7GTD4_9HYME</name>
<keyword evidence="1" id="KW-0472">Membrane</keyword>
<evidence type="ECO:0000313" key="3">
    <source>
        <dbReference type="Proteomes" id="UP000752696"/>
    </source>
</evidence>
<keyword evidence="1" id="KW-1133">Transmembrane helix</keyword>
<proteinExistence type="predicted"/>
<keyword evidence="3" id="KW-1185">Reference proteome</keyword>
<sequence length="41" mass="4678">IRQTCGEELCKKAQEKHVKELGMICILLYMACMISLFISSD</sequence>
<dbReference type="AlphaFoldDB" id="A0A6V7GTD4"/>
<feature type="non-terminal residue" evidence="2">
    <location>
        <position position="1"/>
    </location>
</feature>
<gene>
    <name evidence="2" type="ORF">MHI_LOCUS65930</name>
</gene>
<organism evidence="2 3">
    <name type="scientific">Heterotrigona itama</name>
    <dbReference type="NCBI Taxonomy" id="395501"/>
    <lineage>
        <taxon>Eukaryota</taxon>
        <taxon>Metazoa</taxon>
        <taxon>Ecdysozoa</taxon>
        <taxon>Arthropoda</taxon>
        <taxon>Hexapoda</taxon>
        <taxon>Insecta</taxon>
        <taxon>Pterygota</taxon>
        <taxon>Neoptera</taxon>
        <taxon>Endopterygota</taxon>
        <taxon>Hymenoptera</taxon>
        <taxon>Apocrita</taxon>
        <taxon>Aculeata</taxon>
        <taxon>Apoidea</taxon>
        <taxon>Anthophila</taxon>
        <taxon>Apidae</taxon>
        <taxon>Heterotrigona</taxon>
    </lineage>
</organism>
<keyword evidence="1" id="KW-0812">Transmembrane</keyword>
<comment type="caution">
    <text evidence="2">The sequence shown here is derived from an EMBL/GenBank/DDBJ whole genome shotgun (WGS) entry which is preliminary data.</text>
</comment>
<accession>A0A6V7GTD4</accession>
<feature type="non-terminal residue" evidence="2">
    <location>
        <position position="41"/>
    </location>
</feature>
<dbReference type="Proteomes" id="UP000752696">
    <property type="component" value="Unassembled WGS sequence"/>
</dbReference>
<feature type="transmembrane region" description="Helical" evidence="1">
    <location>
        <begin position="21"/>
        <end position="38"/>
    </location>
</feature>
<protein>
    <submittedName>
        <fullName evidence="2">Uncharacterized protein</fullName>
    </submittedName>
</protein>
<evidence type="ECO:0000256" key="1">
    <source>
        <dbReference type="SAM" id="Phobius"/>
    </source>
</evidence>
<evidence type="ECO:0000313" key="2">
    <source>
        <dbReference type="EMBL" id="CAD1468735.1"/>
    </source>
</evidence>
<reference evidence="2" key="1">
    <citation type="submission" date="2020-07" db="EMBL/GenBank/DDBJ databases">
        <authorList>
            <person name="Nazaruddin N."/>
        </authorList>
    </citation>
    <scope>NUCLEOTIDE SEQUENCE</scope>
</reference>
<dbReference type="EMBL" id="CAJDYZ010001226">
    <property type="protein sequence ID" value="CAD1468735.1"/>
    <property type="molecule type" value="Genomic_DNA"/>
</dbReference>